<dbReference type="Pfam" id="PF02880">
    <property type="entry name" value="PGM_PMM_III"/>
    <property type="match status" value="1"/>
</dbReference>
<dbReference type="GO" id="GO:0005975">
    <property type="term" value="P:carbohydrate metabolic process"/>
    <property type="evidence" value="ECO:0007669"/>
    <property type="project" value="InterPro"/>
</dbReference>
<dbReference type="PANTHER" id="PTHR43771">
    <property type="entry name" value="PHOSPHOMANNOMUTASE"/>
    <property type="match status" value="1"/>
</dbReference>
<keyword evidence="7 10" id="KW-0479">Metal-binding</keyword>
<evidence type="ECO:0000256" key="4">
    <source>
        <dbReference type="ARBA" id="ARBA00010231"/>
    </source>
</evidence>
<dbReference type="EC" id="5.4.2.8" evidence="5"/>
<dbReference type="GO" id="GO:0004615">
    <property type="term" value="F:phosphomannomutase activity"/>
    <property type="evidence" value="ECO:0007669"/>
    <property type="project" value="UniProtKB-EC"/>
</dbReference>
<name>A0A2A5CJA2_9GAMM</name>
<dbReference type="Gene3D" id="3.40.120.10">
    <property type="entry name" value="Alpha-D-Glucose-1,6-Bisphosphate, subunit A, domain 3"/>
    <property type="match status" value="3"/>
</dbReference>
<dbReference type="Proteomes" id="UP000228987">
    <property type="component" value="Unassembled WGS sequence"/>
</dbReference>
<dbReference type="InterPro" id="IPR005846">
    <property type="entry name" value="A-D-PHexomutase_a/b/a-III"/>
</dbReference>
<feature type="domain" description="Alpha-D-phosphohexomutase alpha/beta/alpha" evidence="14">
    <location>
        <begin position="257"/>
        <end position="365"/>
    </location>
</feature>
<dbReference type="SUPFAM" id="SSF55957">
    <property type="entry name" value="Phosphoglucomutase, C-terminal domain"/>
    <property type="match status" value="1"/>
</dbReference>
<dbReference type="CDD" id="cd03089">
    <property type="entry name" value="PMM_PGM"/>
    <property type="match status" value="1"/>
</dbReference>
<reference evidence="16" key="1">
    <citation type="submission" date="2017-08" db="EMBL/GenBank/DDBJ databases">
        <title>A dynamic microbial community with high functional redundancy inhabits the cold, oxic subseafloor aquifer.</title>
        <authorList>
            <person name="Tully B.J."/>
            <person name="Wheat C.G."/>
            <person name="Glazer B.T."/>
            <person name="Huber J.A."/>
        </authorList>
    </citation>
    <scope>NUCLEOTIDE SEQUENCE [LARGE SCALE GENOMIC DNA]</scope>
</reference>
<feature type="domain" description="Alpha-D-phosphohexomutase C-terminal" evidence="11">
    <location>
        <begin position="375"/>
        <end position="446"/>
    </location>
</feature>
<keyword evidence="8 10" id="KW-0460">Magnesium</keyword>
<evidence type="ECO:0000259" key="14">
    <source>
        <dbReference type="Pfam" id="PF02880"/>
    </source>
</evidence>
<evidence type="ECO:0000259" key="12">
    <source>
        <dbReference type="Pfam" id="PF02878"/>
    </source>
</evidence>
<evidence type="ECO:0000256" key="9">
    <source>
        <dbReference type="ARBA" id="ARBA00023235"/>
    </source>
</evidence>
<evidence type="ECO:0000256" key="10">
    <source>
        <dbReference type="RuleBase" id="RU004326"/>
    </source>
</evidence>
<dbReference type="Pfam" id="PF02879">
    <property type="entry name" value="PGM_PMM_II"/>
    <property type="match status" value="1"/>
</dbReference>
<dbReference type="InterPro" id="IPR005843">
    <property type="entry name" value="A-D-PHexomutase_C"/>
</dbReference>
<evidence type="ECO:0000259" key="13">
    <source>
        <dbReference type="Pfam" id="PF02879"/>
    </source>
</evidence>
<evidence type="ECO:0000313" key="16">
    <source>
        <dbReference type="Proteomes" id="UP000228987"/>
    </source>
</evidence>
<dbReference type="InterPro" id="IPR016055">
    <property type="entry name" value="A-D-PHexomutase_a/b/a-I/II/III"/>
</dbReference>
<dbReference type="InterPro" id="IPR005841">
    <property type="entry name" value="Alpha-D-phosphohexomutase_SF"/>
</dbReference>
<dbReference type="AlphaFoldDB" id="A0A2A5CJA2"/>
<proteinExistence type="inferred from homology"/>
<dbReference type="InterPro" id="IPR005844">
    <property type="entry name" value="A-D-PHexomutase_a/b/a-I"/>
</dbReference>
<dbReference type="Pfam" id="PF02878">
    <property type="entry name" value="PGM_PMM_I"/>
    <property type="match status" value="1"/>
</dbReference>
<feature type="domain" description="Alpha-D-phosphohexomutase alpha/beta/alpha" evidence="13">
    <location>
        <begin position="155"/>
        <end position="251"/>
    </location>
</feature>
<keyword evidence="6" id="KW-0597">Phosphoprotein</keyword>
<evidence type="ECO:0000256" key="8">
    <source>
        <dbReference type="ARBA" id="ARBA00022842"/>
    </source>
</evidence>
<evidence type="ECO:0000259" key="11">
    <source>
        <dbReference type="Pfam" id="PF00408"/>
    </source>
</evidence>
<evidence type="ECO:0000256" key="1">
    <source>
        <dbReference type="ARBA" id="ARBA00000586"/>
    </source>
</evidence>
<evidence type="ECO:0000256" key="6">
    <source>
        <dbReference type="ARBA" id="ARBA00022553"/>
    </source>
</evidence>
<gene>
    <name evidence="15" type="ORF">COA71_01620</name>
</gene>
<dbReference type="EMBL" id="NVWI01000001">
    <property type="protein sequence ID" value="PCJ43595.1"/>
    <property type="molecule type" value="Genomic_DNA"/>
</dbReference>
<dbReference type="PANTHER" id="PTHR43771:SF2">
    <property type="entry name" value="PHOSPHOMANNOMUTASE_PHOSPHOGLUCOMUTASE"/>
    <property type="match status" value="1"/>
</dbReference>
<evidence type="ECO:0000256" key="2">
    <source>
        <dbReference type="ARBA" id="ARBA00001946"/>
    </source>
</evidence>
<protein>
    <recommendedName>
        <fullName evidence="5">phosphomannomutase</fullName>
        <ecNumber evidence="5">5.4.2.8</ecNumber>
    </recommendedName>
</protein>
<dbReference type="Pfam" id="PF00408">
    <property type="entry name" value="PGM_PMM_IV"/>
    <property type="match status" value="1"/>
</dbReference>
<keyword evidence="9" id="KW-0413">Isomerase</keyword>
<accession>A0A2A5CJA2</accession>
<evidence type="ECO:0000256" key="7">
    <source>
        <dbReference type="ARBA" id="ARBA00022723"/>
    </source>
</evidence>
<feature type="domain" description="Alpha-D-phosphohexomutase alpha/beta/alpha" evidence="12">
    <location>
        <begin position="9"/>
        <end position="140"/>
    </location>
</feature>
<comment type="caution">
    <text evidence="15">The sequence shown here is derived from an EMBL/GenBank/DDBJ whole genome shotgun (WGS) entry which is preliminary data.</text>
</comment>
<comment type="pathway">
    <text evidence="3">Nucleotide-sugar biosynthesis; GDP-alpha-D-mannose biosynthesis; alpha-D-mannose 1-phosphate from D-fructose 6-phosphate: step 2/2.</text>
</comment>
<dbReference type="Gene3D" id="3.30.310.50">
    <property type="entry name" value="Alpha-D-phosphohexomutase, C-terminal domain"/>
    <property type="match status" value="1"/>
</dbReference>
<comment type="cofactor">
    <cofactor evidence="2">
        <name>Mg(2+)</name>
        <dbReference type="ChEBI" id="CHEBI:18420"/>
    </cofactor>
</comment>
<dbReference type="InterPro" id="IPR036900">
    <property type="entry name" value="A-D-PHexomutase_C_sf"/>
</dbReference>
<dbReference type="GO" id="GO:0000287">
    <property type="term" value="F:magnesium ion binding"/>
    <property type="evidence" value="ECO:0007669"/>
    <property type="project" value="InterPro"/>
</dbReference>
<dbReference type="PROSITE" id="PS00710">
    <property type="entry name" value="PGM_PMM"/>
    <property type="match status" value="1"/>
</dbReference>
<dbReference type="InterPro" id="IPR005845">
    <property type="entry name" value="A-D-PHexomutase_a/b/a-II"/>
</dbReference>
<evidence type="ECO:0000256" key="5">
    <source>
        <dbReference type="ARBA" id="ARBA00012730"/>
    </source>
</evidence>
<organism evidence="15 16">
    <name type="scientific">SAR86 cluster bacterium</name>
    <dbReference type="NCBI Taxonomy" id="2030880"/>
    <lineage>
        <taxon>Bacteria</taxon>
        <taxon>Pseudomonadati</taxon>
        <taxon>Pseudomonadota</taxon>
        <taxon>Gammaproteobacteria</taxon>
        <taxon>SAR86 cluster</taxon>
    </lineage>
</organism>
<dbReference type="SUPFAM" id="SSF53738">
    <property type="entry name" value="Phosphoglucomutase, first 3 domains"/>
    <property type="match status" value="3"/>
</dbReference>
<sequence length="460" mass="50652">MTLAVIQDEIFRAYDIRGIVGEGLNSDVMYWLGKAIGSEALDKGEHCLLLGSDARLSSPEFAEHMQAGILATGCDVINLGQIPTPLLYFATHFLDVHSGVMITGSHNPKNYNGVKIVFKHQSLSDSQITAFKERILSNNFYSGEGDVTQLAIKQAYLERIINDIKLNHNWKVIIDCGNAITANVAPGLFSKIGCDTTILFGDIDGTFPNHHPDPTVAENLVDLIKQVNAENADLGIAFDGDGDRVVLVSASGMIIDADQLLMAFVLDILPQNEGATVVFDVKSSLHLEALVKSLNGKPQMCKSGHSFIKKAMAKSGALIGGEYSAHIFFKHRWFGFDDGIYCAARFLELMDKNKLSADEIIQSLPSSVSTSELFIKVPEPQKFTLMKTLAHEFHIEGSSINELDGLRVSFDFGWGLIRVSNTTPNLMLRFEATNNLALQKIKELFRQELARILPHLTLPF</sequence>
<evidence type="ECO:0000256" key="3">
    <source>
        <dbReference type="ARBA" id="ARBA00004699"/>
    </source>
</evidence>
<comment type="similarity">
    <text evidence="4 10">Belongs to the phosphohexose mutase family.</text>
</comment>
<comment type="catalytic activity">
    <reaction evidence="1">
        <text>alpha-D-mannose 1-phosphate = D-mannose 6-phosphate</text>
        <dbReference type="Rhea" id="RHEA:11140"/>
        <dbReference type="ChEBI" id="CHEBI:58409"/>
        <dbReference type="ChEBI" id="CHEBI:58735"/>
        <dbReference type="EC" id="5.4.2.8"/>
    </reaction>
</comment>
<evidence type="ECO:0000313" key="15">
    <source>
        <dbReference type="EMBL" id="PCJ43595.1"/>
    </source>
</evidence>
<dbReference type="PRINTS" id="PR00509">
    <property type="entry name" value="PGMPMM"/>
</dbReference>
<dbReference type="InterPro" id="IPR016066">
    <property type="entry name" value="A-D-PHexomutase_CS"/>
</dbReference>